<evidence type="ECO:0000313" key="1">
    <source>
        <dbReference type="EMBL" id="BDS05423.1"/>
    </source>
</evidence>
<gene>
    <name evidence="1" type="ORF">NT6N_04630</name>
</gene>
<accession>A0AAT9FHG8</accession>
<sequence>MKSAAFIRELKCHIKVNVLDAKPTTSLIYMLNIPVEG</sequence>
<organism evidence="1">
    <name type="scientific">Oceaniferula spumae</name>
    <dbReference type="NCBI Taxonomy" id="2979115"/>
    <lineage>
        <taxon>Bacteria</taxon>
        <taxon>Pseudomonadati</taxon>
        <taxon>Verrucomicrobiota</taxon>
        <taxon>Verrucomicrobiia</taxon>
        <taxon>Verrucomicrobiales</taxon>
        <taxon>Verrucomicrobiaceae</taxon>
        <taxon>Oceaniferula</taxon>
    </lineage>
</organism>
<proteinExistence type="predicted"/>
<dbReference type="AlphaFoldDB" id="A0AAT9FHG8"/>
<dbReference type="KEGG" id="osu:NT6N_04630"/>
<name>A0AAT9FHG8_9BACT</name>
<reference evidence="1" key="1">
    <citation type="submission" date="2024-07" db="EMBL/GenBank/DDBJ databases">
        <title>Complete genome sequence of Verrucomicrobiaceae bacterium NT6N.</title>
        <authorList>
            <person name="Huang C."/>
            <person name="Takami H."/>
            <person name="Hamasaki K."/>
        </authorList>
    </citation>
    <scope>NUCLEOTIDE SEQUENCE</scope>
    <source>
        <strain evidence="1">NT6N</strain>
    </source>
</reference>
<dbReference type="EMBL" id="AP026866">
    <property type="protein sequence ID" value="BDS05423.1"/>
    <property type="molecule type" value="Genomic_DNA"/>
</dbReference>
<protein>
    <submittedName>
        <fullName evidence="1">Uncharacterized protein</fullName>
    </submittedName>
</protein>